<dbReference type="GO" id="GO:0050313">
    <property type="term" value="F:sulfur dioxygenase activity"/>
    <property type="evidence" value="ECO:0007669"/>
    <property type="project" value="InterPro"/>
</dbReference>
<dbReference type="InterPro" id="IPR001279">
    <property type="entry name" value="Metallo-B-lactamas"/>
</dbReference>
<dbReference type="InterPro" id="IPR044528">
    <property type="entry name" value="POD-like_MBL-fold"/>
</dbReference>
<dbReference type="EMBL" id="CAJZBQ010000056">
    <property type="protein sequence ID" value="CAG9333247.1"/>
    <property type="molecule type" value="Genomic_DNA"/>
</dbReference>
<evidence type="ECO:0000256" key="1">
    <source>
        <dbReference type="ARBA" id="ARBA00022723"/>
    </source>
</evidence>
<dbReference type="AlphaFoldDB" id="A0AAU9K7S5"/>
<sequence>MSEGQDHNSGALVRPEVTSFFHEATNTICYVAACPNTKKCIVLDPVMDYDPIGHRTSTEHSDTVIKFIKDNNLEPVYIIDTHVHADHLTGSLILKEQFPDVQICIGFNVTVVQEVLSRMLNLRDLKKDGSQFDHLFADNEEVQVGELRVRAIHTPGHTPACMTYIVGDAVFTGDTIFMHDFGTARCDFPGGSAETLYESVKKIYMLPDNYRVFVGHDYGTDSREVAWESSIGLEKNDNLHLNSQTAKEKFVEWRTGRDRTLALPRLIMQSLQVNLRAGRFPAPESNGISYFKLPINPRF</sequence>
<dbReference type="Proteomes" id="UP001162131">
    <property type="component" value="Unassembled WGS sequence"/>
</dbReference>
<proteinExistence type="predicted"/>
<evidence type="ECO:0000259" key="2">
    <source>
        <dbReference type="SMART" id="SM00849"/>
    </source>
</evidence>
<dbReference type="Gene3D" id="3.60.15.10">
    <property type="entry name" value="Ribonuclease Z/Hydroxyacylglutathione hydrolase-like"/>
    <property type="match status" value="1"/>
</dbReference>
<keyword evidence="4" id="KW-1185">Reference proteome</keyword>
<evidence type="ECO:0000313" key="3">
    <source>
        <dbReference type="EMBL" id="CAG9333247.1"/>
    </source>
</evidence>
<accession>A0AAU9K7S5</accession>
<evidence type="ECO:0000313" key="4">
    <source>
        <dbReference type="Proteomes" id="UP001162131"/>
    </source>
</evidence>
<dbReference type="GO" id="GO:0006749">
    <property type="term" value="P:glutathione metabolic process"/>
    <property type="evidence" value="ECO:0007669"/>
    <property type="project" value="InterPro"/>
</dbReference>
<dbReference type="SUPFAM" id="SSF56281">
    <property type="entry name" value="Metallo-hydrolase/oxidoreductase"/>
    <property type="match status" value="1"/>
</dbReference>
<comment type="caution">
    <text evidence="3">The sequence shown here is derived from an EMBL/GenBank/DDBJ whole genome shotgun (WGS) entry which is preliminary data.</text>
</comment>
<dbReference type="GO" id="GO:0070813">
    <property type="term" value="P:hydrogen sulfide metabolic process"/>
    <property type="evidence" value="ECO:0007669"/>
    <property type="project" value="TreeGrafter"/>
</dbReference>
<dbReference type="SMART" id="SM00849">
    <property type="entry name" value="Lactamase_B"/>
    <property type="match status" value="1"/>
</dbReference>
<dbReference type="CDD" id="cd07724">
    <property type="entry name" value="POD-like_MBL-fold"/>
    <property type="match status" value="1"/>
</dbReference>
<protein>
    <recommendedName>
        <fullName evidence="2">Metallo-beta-lactamase domain-containing protein</fullName>
    </recommendedName>
</protein>
<keyword evidence="1" id="KW-0479">Metal-binding</keyword>
<feature type="domain" description="Metallo-beta-lactamase" evidence="2">
    <location>
        <begin position="26"/>
        <end position="216"/>
    </location>
</feature>
<dbReference type="GO" id="GO:0046872">
    <property type="term" value="F:metal ion binding"/>
    <property type="evidence" value="ECO:0007669"/>
    <property type="project" value="UniProtKB-KW"/>
</dbReference>
<dbReference type="PANTHER" id="PTHR43084">
    <property type="entry name" value="PERSULFIDE DIOXYGENASE ETHE1"/>
    <property type="match status" value="1"/>
</dbReference>
<dbReference type="InterPro" id="IPR036866">
    <property type="entry name" value="RibonucZ/Hydroxyglut_hydro"/>
</dbReference>
<reference evidence="3" key="1">
    <citation type="submission" date="2021-09" db="EMBL/GenBank/DDBJ databases">
        <authorList>
            <consortium name="AG Swart"/>
            <person name="Singh M."/>
            <person name="Singh A."/>
            <person name="Seah K."/>
            <person name="Emmerich C."/>
        </authorList>
    </citation>
    <scope>NUCLEOTIDE SEQUENCE</scope>
    <source>
        <strain evidence="3">ATCC30299</strain>
    </source>
</reference>
<organism evidence="3 4">
    <name type="scientific">Blepharisma stoltei</name>
    <dbReference type="NCBI Taxonomy" id="1481888"/>
    <lineage>
        <taxon>Eukaryota</taxon>
        <taxon>Sar</taxon>
        <taxon>Alveolata</taxon>
        <taxon>Ciliophora</taxon>
        <taxon>Postciliodesmatophora</taxon>
        <taxon>Heterotrichea</taxon>
        <taxon>Heterotrichida</taxon>
        <taxon>Blepharismidae</taxon>
        <taxon>Blepharisma</taxon>
    </lineage>
</organism>
<name>A0AAU9K7S5_9CILI</name>
<dbReference type="PANTHER" id="PTHR43084:SF1">
    <property type="entry name" value="PERSULFIDE DIOXYGENASE ETHE1, MITOCHONDRIAL"/>
    <property type="match status" value="1"/>
</dbReference>
<dbReference type="InterPro" id="IPR051682">
    <property type="entry name" value="Mito_Persulfide_Diox"/>
</dbReference>
<gene>
    <name evidence="3" type="ORF">BSTOLATCC_MIC58065</name>
</gene>
<dbReference type="Pfam" id="PF00753">
    <property type="entry name" value="Lactamase_B"/>
    <property type="match status" value="1"/>
</dbReference>